<proteinExistence type="predicted"/>
<dbReference type="Proteomes" id="UP000051500">
    <property type="component" value="Unassembled WGS sequence"/>
</dbReference>
<dbReference type="eggNOG" id="ENOG5030AD7">
    <property type="taxonomic scope" value="Bacteria"/>
</dbReference>
<evidence type="ECO:0000313" key="1">
    <source>
        <dbReference type="EMBL" id="KRN89964.1"/>
    </source>
</evidence>
<evidence type="ECO:0008006" key="3">
    <source>
        <dbReference type="Google" id="ProtNLM"/>
    </source>
</evidence>
<dbReference type="PATRIC" id="fig|1122146.4.peg.1119"/>
<sequence>MIFTSIKVLNQNQRQQYLQQENQIAQFLQVLNSDELQFQYKSHTKKRLNLYSGYKKDDYQMVYKNKQIVLKRKDTGYMPLLYQVDQFKIDYQEPYLKLTINKNKKVYQEKVVMERYEQA</sequence>
<accession>A0A0R2KSJ0</accession>
<keyword evidence="2" id="KW-1185">Reference proteome</keyword>
<dbReference type="AlphaFoldDB" id="A0A0R2KSJ0"/>
<name>A0A0R2KSJ0_9LACO</name>
<dbReference type="STRING" id="1122146.IV53_GL001082"/>
<comment type="caution">
    <text evidence="1">The sequence shown here is derived from an EMBL/GenBank/DDBJ whole genome shotgun (WGS) entry which is preliminary data.</text>
</comment>
<dbReference type="Pfam" id="PF15980">
    <property type="entry name" value="ComGF"/>
    <property type="match status" value="1"/>
</dbReference>
<dbReference type="InterPro" id="IPR016977">
    <property type="entry name" value="ComGF"/>
</dbReference>
<evidence type="ECO:0000313" key="2">
    <source>
        <dbReference type="Proteomes" id="UP000051500"/>
    </source>
</evidence>
<reference evidence="1 2" key="1">
    <citation type="journal article" date="2015" name="Genome Announc.">
        <title>Expanding the biotechnology potential of lactobacilli through comparative genomics of 213 strains and associated genera.</title>
        <authorList>
            <person name="Sun Z."/>
            <person name="Harris H.M."/>
            <person name="McCann A."/>
            <person name="Guo C."/>
            <person name="Argimon S."/>
            <person name="Zhang W."/>
            <person name="Yang X."/>
            <person name="Jeffery I.B."/>
            <person name="Cooney J.C."/>
            <person name="Kagawa T.F."/>
            <person name="Liu W."/>
            <person name="Song Y."/>
            <person name="Salvetti E."/>
            <person name="Wrobel A."/>
            <person name="Rasinkangas P."/>
            <person name="Parkhill J."/>
            <person name="Rea M.C."/>
            <person name="O'Sullivan O."/>
            <person name="Ritari J."/>
            <person name="Douillard F.P."/>
            <person name="Paul Ross R."/>
            <person name="Yang R."/>
            <person name="Briner A.E."/>
            <person name="Felis G.E."/>
            <person name="de Vos W.M."/>
            <person name="Barrangou R."/>
            <person name="Klaenhammer T.R."/>
            <person name="Caufield P.W."/>
            <person name="Cui Y."/>
            <person name="Zhang H."/>
            <person name="O'Toole P.W."/>
        </authorList>
    </citation>
    <scope>NUCLEOTIDE SEQUENCE [LARGE SCALE GENOMIC DNA]</scope>
    <source>
        <strain evidence="1 2">DSM 22408</strain>
    </source>
</reference>
<dbReference type="EMBL" id="JQBZ01000007">
    <property type="protein sequence ID" value="KRN89964.1"/>
    <property type="molecule type" value="Genomic_DNA"/>
</dbReference>
<organism evidence="1 2">
    <name type="scientific">Ligilactobacillus ceti DSM 22408</name>
    <dbReference type="NCBI Taxonomy" id="1122146"/>
    <lineage>
        <taxon>Bacteria</taxon>
        <taxon>Bacillati</taxon>
        <taxon>Bacillota</taxon>
        <taxon>Bacilli</taxon>
        <taxon>Lactobacillales</taxon>
        <taxon>Lactobacillaceae</taxon>
        <taxon>Ligilactobacillus</taxon>
    </lineage>
</organism>
<gene>
    <name evidence="1" type="ORF">IV53_GL001082</name>
</gene>
<protein>
    <recommendedName>
        <fullName evidence="3">Competence protein ComGF</fullName>
    </recommendedName>
</protein>